<comment type="caution">
    <text evidence="1">The sequence shown here is derived from an EMBL/GenBank/DDBJ whole genome shotgun (WGS) entry which is preliminary data.</text>
</comment>
<evidence type="ECO:0000313" key="1">
    <source>
        <dbReference type="EMBL" id="MBB3110157.1"/>
    </source>
</evidence>
<dbReference type="RefSeq" id="WP_183599922.1">
    <property type="nucleotide sequence ID" value="NZ_JACHXK010000004.1"/>
</dbReference>
<accession>A0A7W5FMJ8</accession>
<keyword evidence="2" id="KW-1185">Reference proteome</keyword>
<reference evidence="1 2" key="1">
    <citation type="submission" date="2020-08" db="EMBL/GenBank/DDBJ databases">
        <title>Genomic Encyclopedia of Type Strains, Phase III (KMG-III): the genomes of soil and plant-associated and newly described type strains.</title>
        <authorList>
            <person name="Whitman W."/>
        </authorList>
    </citation>
    <scope>NUCLEOTIDE SEQUENCE [LARGE SCALE GENOMIC DNA]</scope>
    <source>
        <strain evidence="1 2">CECT 5862</strain>
    </source>
</reference>
<dbReference type="AlphaFoldDB" id="A0A7W5FMJ8"/>
<name>A0A7W5FMJ8_9BACL</name>
<organism evidence="1 2">
    <name type="scientific">Paenibacillus phyllosphaerae</name>
    <dbReference type="NCBI Taxonomy" id="274593"/>
    <lineage>
        <taxon>Bacteria</taxon>
        <taxon>Bacillati</taxon>
        <taxon>Bacillota</taxon>
        <taxon>Bacilli</taxon>
        <taxon>Bacillales</taxon>
        <taxon>Paenibacillaceae</taxon>
        <taxon>Paenibacillus</taxon>
    </lineage>
</organism>
<protein>
    <submittedName>
        <fullName evidence="1">VIT1/CCC1 family predicted Fe2+/Mn2+ transporter</fullName>
    </submittedName>
</protein>
<evidence type="ECO:0000313" key="2">
    <source>
        <dbReference type="Proteomes" id="UP000570361"/>
    </source>
</evidence>
<proteinExistence type="predicted"/>
<sequence>MKKKIMMGTGIGIGAIMLLASGLSASAGGSGYEVYKAAWKQTHTVTSMAGEASLQLSDNGTSLLNASTSFKGDIANHAASASVQFTAGQASKSLNVYHHDGQTVLKHSDQEVYQVIEHEGNEEEMAEHGAMHNGNHAELVENVFDTLVGQLRHQVTLAEDENGGQLVSLHLNSAQISAPVQAISSLLITAAAGEEEWKPEAGPAEGMDIELPDLVEEVRITAINLDAVIDEENYISNQRAAIEVTGKDAQGKTHELVLDLELDLTDREHVAPDTVDLTGKKVELVNPEEFGHEGPKK</sequence>
<dbReference type="EMBL" id="JACHXK010000004">
    <property type="protein sequence ID" value="MBB3110157.1"/>
    <property type="molecule type" value="Genomic_DNA"/>
</dbReference>
<gene>
    <name evidence="1" type="ORF">FHS18_002224</name>
</gene>
<dbReference type="Proteomes" id="UP000570361">
    <property type="component" value="Unassembled WGS sequence"/>
</dbReference>